<dbReference type="Pfam" id="PF06146">
    <property type="entry name" value="PsiE"/>
    <property type="match status" value="1"/>
</dbReference>
<dbReference type="GO" id="GO:0005886">
    <property type="term" value="C:plasma membrane"/>
    <property type="evidence" value="ECO:0007669"/>
    <property type="project" value="UniProtKB-SubCell"/>
</dbReference>
<feature type="transmembrane region" description="Helical" evidence="6">
    <location>
        <begin position="53"/>
        <end position="73"/>
    </location>
</feature>
<evidence type="ECO:0000313" key="7">
    <source>
        <dbReference type="EMBL" id="BCX82474.1"/>
    </source>
</evidence>
<organism evidence="7 8">
    <name type="scientific">Methylomarinovum caldicuralii</name>
    <dbReference type="NCBI Taxonomy" id="438856"/>
    <lineage>
        <taxon>Bacteria</taxon>
        <taxon>Pseudomonadati</taxon>
        <taxon>Pseudomonadota</taxon>
        <taxon>Gammaproteobacteria</taxon>
        <taxon>Methylococcales</taxon>
        <taxon>Methylothermaceae</taxon>
        <taxon>Methylomarinovum</taxon>
    </lineage>
</organism>
<dbReference type="RefSeq" id="WP_317704874.1">
    <property type="nucleotide sequence ID" value="NZ_AP024714.1"/>
</dbReference>
<sequence length="112" mass="12616">MVWVLYQRFLTPPLGLLEVGDIIAVFGAFIAVLIAIEIFINITLYLRSDVMPVRLVVATALMAIARKVIILDFKKLDWPYVAATGVVVLALGVTYWLLHRMETGVGKEEWKK</sequence>
<evidence type="ECO:0000256" key="3">
    <source>
        <dbReference type="ARBA" id="ARBA00022692"/>
    </source>
</evidence>
<evidence type="ECO:0000256" key="2">
    <source>
        <dbReference type="ARBA" id="ARBA00022475"/>
    </source>
</evidence>
<gene>
    <name evidence="7" type="ORF">MIT9_P2060</name>
</gene>
<dbReference type="KEGG" id="mcau:MIT9_P2060"/>
<keyword evidence="8" id="KW-1185">Reference proteome</keyword>
<keyword evidence="3 6" id="KW-0812">Transmembrane</keyword>
<feature type="transmembrane region" description="Helical" evidence="6">
    <location>
        <begin position="22"/>
        <end position="46"/>
    </location>
</feature>
<evidence type="ECO:0000256" key="1">
    <source>
        <dbReference type="ARBA" id="ARBA00004651"/>
    </source>
</evidence>
<evidence type="ECO:0000313" key="8">
    <source>
        <dbReference type="Proteomes" id="UP001321825"/>
    </source>
</evidence>
<evidence type="ECO:0000256" key="5">
    <source>
        <dbReference type="ARBA" id="ARBA00023136"/>
    </source>
</evidence>
<name>A0AAU9CD12_9GAMM</name>
<evidence type="ECO:0000256" key="6">
    <source>
        <dbReference type="SAM" id="Phobius"/>
    </source>
</evidence>
<reference evidence="8" key="1">
    <citation type="journal article" date="2024" name="Int. J. Syst. Evol. Microbiol.">
        <title>Methylomarinovum tepidoasis sp. nov., a moderately thermophilic methanotroph of the family Methylothermaceae isolated from a deep-sea hydrothermal field.</title>
        <authorList>
            <person name="Hirayama H."/>
            <person name="Takaki Y."/>
            <person name="Abe M."/>
            <person name="Miyazaki M."/>
            <person name="Uematsu K."/>
            <person name="Matsui Y."/>
            <person name="Takai K."/>
        </authorList>
    </citation>
    <scope>NUCLEOTIDE SEQUENCE [LARGE SCALE GENOMIC DNA]</scope>
    <source>
        <strain evidence="8">IT-9</strain>
    </source>
</reference>
<dbReference type="Proteomes" id="UP001321825">
    <property type="component" value="Chromosome"/>
</dbReference>
<dbReference type="InterPro" id="IPR020948">
    <property type="entry name" value="P_starv_induced_PsiE-like"/>
</dbReference>
<dbReference type="AlphaFoldDB" id="A0AAU9CD12"/>
<accession>A0AAU9CD12</accession>
<evidence type="ECO:0000256" key="4">
    <source>
        <dbReference type="ARBA" id="ARBA00022989"/>
    </source>
</evidence>
<keyword evidence="2" id="KW-1003">Cell membrane</keyword>
<keyword evidence="5 6" id="KW-0472">Membrane</keyword>
<feature type="transmembrane region" description="Helical" evidence="6">
    <location>
        <begin position="79"/>
        <end position="98"/>
    </location>
</feature>
<evidence type="ECO:0008006" key="9">
    <source>
        <dbReference type="Google" id="ProtNLM"/>
    </source>
</evidence>
<comment type="subcellular location">
    <subcellularLocation>
        <location evidence="1">Cell membrane</location>
        <topology evidence="1">Multi-pass membrane protein</topology>
    </subcellularLocation>
</comment>
<dbReference type="EMBL" id="AP024714">
    <property type="protein sequence ID" value="BCX82474.1"/>
    <property type="molecule type" value="Genomic_DNA"/>
</dbReference>
<protein>
    <recommendedName>
        <fullName evidence="9">Phosphate-starvation-inducible E</fullName>
    </recommendedName>
</protein>
<proteinExistence type="predicted"/>
<keyword evidence="4 6" id="KW-1133">Transmembrane helix</keyword>